<dbReference type="InterPro" id="IPR014746">
    <property type="entry name" value="Gln_synth/guanido_kin_cat_dom"/>
</dbReference>
<gene>
    <name evidence="5" type="ORF">FME95_10290</name>
</gene>
<keyword evidence="6" id="KW-1185">Reference proteome</keyword>
<evidence type="ECO:0000256" key="3">
    <source>
        <dbReference type="RuleBase" id="RU000384"/>
    </source>
</evidence>
<protein>
    <submittedName>
        <fullName evidence="5">Glutamine synthetase</fullName>
    </submittedName>
</protein>
<sequence length="449" mass="50721">MTAEDLPEAERFMALHPEVNSVDLILFDTNGKERGKRIPISMLPKVVKHGLALPGSVFALDIKGETIEETGLGFEQGDSDNLCRLVPGSLRLIPWKEGVAQAVLTMLNDEQDALFFADPRRVLVDQLCAMSERELKPCVAIEYEFYLQDVEPDDLGQPQPPIMPLSQERMTQTQVYSLDELDEFQRFIDDVIAACEVQGVPASNIIAEYAPGQFEINLRHSVDVMQACDQAVLMKRVVRSIAKQHGFVANFMAKPYTEHSGNGCHVHISLFDNEDQNAFVKQPQLLQQSLAGILQQMPETLALLAPNANSYRRFQPDMFVSLWPNWGWDNRTTALRIPSDSEQNLRIEHRLAGADCNPYLVVAAILATLQEGIDEQLTPPEAIDGNAYEMEGENHLPLSWPQSLERFQASDVLIKRLGSDYCHTYYENKRAEQLAFDAQVTPLEYLWYR</sequence>
<dbReference type="SUPFAM" id="SSF54368">
    <property type="entry name" value="Glutamine synthetase, N-terminal domain"/>
    <property type="match status" value="1"/>
</dbReference>
<proteinExistence type="inferred from homology"/>
<dbReference type="SUPFAM" id="SSF55931">
    <property type="entry name" value="Glutamine synthetase/guanido kinase"/>
    <property type="match status" value="1"/>
</dbReference>
<dbReference type="Proteomes" id="UP000321764">
    <property type="component" value="Unassembled WGS sequence"/>
</dbReference>
<evidence type="ECO:0000313" key="5">
    <source>
        <dbReference type="EMBL" id="TXR55017.1"/>
    </source>
</evidence>
<dbReference type="Gene3D" id="3.10.20.70">
    <property type="entry name" value="Glutamine synthetase, N-terminal domain"/>
    <property type="match status" value="1"/>
</dbReference>
<dbReference type="PANTHER" id="PTHR43785:SF12">
    <property type="entry name" value="TYPE-1 GLUTAMINE SYNTHETASE 2"/>
    <property type="match status" value="1"/>
</dbReference>
<dbReference type="SMART" id="SM01230">
    <property type="entry name" value="Gln-synt_C"/>
    <property type="match status" value="1"/>
</dbReference>
<dbReference type="Pfam" id="PF00120">
    <property type="entry name" value="Gln-synt_C"/>
    <property type="match status" value="1"/>
</dbReference>
<dbReference type="GO" id="GO:0004356">
    <property type="term" value="F:glutamine synthetase activity"/>
    <property type="evidence" value="ECO:0007669"/>
    <property type="project" value="InterPro"/>
</dbReference>
<dbReference type="OrthoDB" id="9789509at2"/>
<feature type="domain" description="GS catalytic" evidence="4">
    <location>
        <begin position="119"/>
        <end position="449"/>
    </location>
</feature>
<dbReference type="EMBL" id="VKAD01000001">
    <property type="protein sequence ID" value="TXR55017.1"/>
    <property type="molecule type" value="Genomic_DNA"/>
</dbReference>
<dbReference type="InterPro" id="IPR036651">
    <property type="entry name" value="Gln_synt_N_sf"/>
</dbReference>
<dbReference type="PROSITE" id="PS51987">
    <property type="entry name" value="GS_CATALYTIC"/>
    <property type="match status" value="1"/>
</dbReference>
<evidence type="ECO:0000256" key="2">
    <source>
        <dbReference type="PROSITE-ProRule" id="PRU01331"/>
    </source>
</evidence>
<dbReference type="Gene3D" id="3.30.590.10">
    <property type="entry name" value="Glutamine synthetase/guanido kinase, catalytic domain"/>
    <property type="match status" value="1"/>
</dbReference>
<name>A0A5C8ZB79_9GAMM</name>
<comment type="caution">
    <text evidence="5">The sequence shown here is derived from an EMBL/GenBank/DDBJ whole genome shotgun (WGS) entry which is preliminary data.</text>
</comment>
<evidence type="ECO:0000259" key="4">
    <source>
        <dbReference type="PROSITE" id="PS51987"/>
    </source>
</evidence>
<accession>A0A5C8ZB79</accession>
<dbReference type="GO" id="GO:0006542">
    <property type="term" value="P:glutamine biosynthetic process"/>
    <property type="evidence" value="ECO:0007669"/>
    <property type="project" value="InterPro"/>
</dbReference>
<keyword evidence="1" id="KW-0436">Ligase</keyword>
<organism evidence="5 6">
    <name type="scientific">Reinekea thalattae</name>
    <dbReference type="NCBI Taxonomy" id="2593301"/>
    <lineage>
        <taxon>Bacteria</taxon>
        <taxon>Pseudomonadati</taxon>
        <taxon>Pseudomonadota</taxon>
        <taxon>Gammaproteobacteria</taxon>
        <taxon>Oceanospirillales</taxon>
        <taxon>Saccharospirillaceae</taxon>
        <taxon>Reinekea</taxon>
    </lineage>
</organism>
<comment type="similarity">
    <text evidence="2 3">Belongs to the glutamine synthetase family.</text>
</comment>
<dbReference type="AlphaFoldDB" id="A0A5C8ZB79"/>
<dbReference type="InterPro" id="IPR008146">
    <property type="entry name" value="Gln_synth_cat_dom"/>
</dbReference>
<evidence type="ECO:0000256" key="1">
    <source>
        <dbReference type="ARBA" id="ARBA00022598"/>
    </source>
</evidence>
<dbReference type="PANTHER" id="PTHR43785">
    <property type="entry name" value="GAMMA-GLUTAMYLPUTRESCINE SYNTHETASE"/>
    <property type="match status" value="1"/>
</dbReference>
<reference evidence="5 6" key="1">
    <citation type="submission" date="2019-07" db="EMBL/GenBank/DDBJ databases">
        <title>Reinekea sp. strain SSH23 genome sequencing and assembly.</title>
        <authorList>
            <person name="Kim I."/>
        </authorList>
    </citation>
    <scope>NUCLEOTIDE SEQUENCE [LARGE SCALE GENOMIC DNA]</scope>
    <source>
        <strain evidence="5 6">SSH23</strain>
    </source>
</reference>
<dbReference type="GO" id="GO:0006598">
    <property type="term" value="P:polyamine catabolic process"/>
    <property type="evidence" value="ECO:0007669"/>
    <property type="project" value="TreeGrafter"/>
</dbReference>
<evidence type="ECO:0000313" key="6">
    <source>
        <dbReference type="Proteomes" id="UP000321764"/>
    </source>
</evidence>